<gene>
    <name evidence="1" type="ORF">V1517DRAFT_337536</name>
</gene>
<organism evidence="1 2">
    <name type="scientific">Lipomyces orientalis</name>
    <dbReference type="NCBI Taxonomy" id="1233043"/>
    <lineage>
        <taxon>Eukaryota</taxon>
        <taxon>Fungi</taxon>
        <taxon>Dikarya</taxon>
        <taxon>Ascomycota</taxon>
        <taxon>Saccharomycotina</taxon>
        <taxon>Lipomycetes</taxon>
        <taxon>Lipomycetales</taxon>
        <taxon>Lipomycetaceae</taxon>
        <taxon>Lipomyces</taxon>
    </lineage>
</organism>
<proteinExistence type="predicted"/>
<name>A0ACC3TSU3_9ASCO</name>
<keyword evidence="2" id="KW-1185">Reference proteome</keyword>
<dbReference type="EMBL" id="MU970057">
    <property type="protein sequence ID" value="KAK9323826.1"/>
    <property type="molecule type" value="Genomic_DNA"/>
</dbReference>
<evidence type="ECO:0000313" key="1">
    <source>
        <dbReference type="EMBL" id="KAK9323826.1"/>
    </source>
</evidence>
<protein>
    <submittedName>
        <fullName evidence="1">Uncharacterized protein</fullName>
    </submittedName>
</protein>
<reference evidence="2" key="1">
    <citation type="journal article" date="2024" name="Front. Bioeng. Biotechnol.">
        <title>Genome-scale model development and genomic sequencing of the oleaginous clade Lipomyces.</title>
        <authorList>
            <person name="Czajka J.J."/>
            <person name="Han Y."/>
            <person name="Kim J."/>
            <person name="Mondo S.J."/>
            <person name="Hofstad B.A."/>
            <person name="Robles A."/>
            <person name="Haridas S."/>
            <person name="Riley R."/>
            <person name="LaButti K."/>
            <person name="Pangilinan J."/>
            <person name="Andreopoulos W."/>
            <person name="Lipzen A."/>
            <person name="Yan J."/>
            <person name="Wang M."/>
            <person name="Ng V."/>
            <person name="Grigoriev I.V."/>
            <person name="Spatafora J.W."/>
            <person name="Magnuson J.K."/>
            <person name="Baker S.E."/>
            <person name="Pomraning K.R."/>
        </authorList>
    </citation>
    <scope>NUCLEOTIDE SEQUENCE [LARGE SCALE GENOMIC DNA]</scope>
    <source>
        <strain evidence="2">CBS 10300</strain>
    </source>
</reference>
<evidence type="ECO:0000313" key="2">
    <source>
        <dbReference type="Proteomes" id="UP001489719"/>
    </source>
</evidence>
<sequence length="189" mass="21956">MLRRREGAMWKPRENSPSVVDAALLTSIAGFTPQRRRKENPIFLGYTIKSIYVPLKSDELADTYNRHYWLHKTEFRLSQVRLVELDEKALIGELETKLLLSKSELGRLVVLDEKAFIVELNEDITDEMVSTKTYDSGMGSSIKRWFVNFYEDYAARCQVRHAVNEDFPDNLLDPLDVQTCLVTNYEESE</sequence>
<comment type="caution">
    <text evidence="1">The sequence shown here is derived from an EMBL/GenBank/DDBJ whole genome shotgun (WGS) entry which is preliminary data.</text>
</comment>
<accession>A0ACC3TSU3</accession>
<dbReference type="Proteomes" id="UP001489719">
    <property type="component" value="Unassembled WGS sequence"/>
</dbReference>